<reference evidence="7 8" key="1">
    <citation type="submission" date="2017-08" db="EMBL/GenBank/DDBJ databases">
        <title>Infants hospitalized years apart are colonized by the same room-sourced microbial strains.</title>
        <authorList>
            <person name="Brooks B."/>
            <person name="Olm M.R."/>
            <person name="Firek B.A."/>
            <person name="Baker R."/>
            <person name="Thomas B.C."/>
            <person name="Morowitz M.J."/>
            <person name="Banfield J.F."/>
        </authorList>
    </citation>
    <scope>NUCLEOTIDE SEQUENCE [LARGE SCALE GENOMIC DNA]</scope>
    <source>
        <strain evidence="7">S2_018_000_R2_101</strain>
    </source>
</reference>
<dbReference type="InterPro" id="IPR026263">
    <property type="entry name" value="Alkaline_phosphatase_prok"/>
</dbReference>
<keyword evidence="2 4" id="KW-0479">Metal-binding</keyword>
<feature type="binding site" evidence="6">
    <location>
        <begin position="165"/>
        <end position="167"/>
    </location>
    <ligand>
        <name>substrate</name>
    </ligand>
</feature>
<dbReference type="SUPFAM" id="SSF53649">
    <property type="entry name" value="Alkaline phosphatase-like"/>
    <property type="match status" value="1"/>
</dbReference>
<protein>
    <recommendedName>
        <fullName evidence="4">Alkaline phosphatase</fullName>
        <ecNumber evidence="4">3.1.3.1</ecNumber>
    </recommendedName>
</protein>
<dbReference type="Pfam" id="PF01663">
    <property type="entry name" value="Phosphodiest"/>
    <property type="match status" value="1"/>
</dbReference>
<dbReference type="CDD" id="cd16016">
    <property type="entry name" value="AP-SPAP"/>
    <property type="match status" value="1"/>
</dbReference>
<organism evidence="7 8">
    <name type="scientific">Sphingomonas sanxanigenens</name>
    <dbReference type="NCBI Taxonomy" id="397260"/>
    <lineage>
        <taxon>Bacteria</taxon>
        <taxon>Pseudomonadati</taxon>
        <taxon>Pseudomonadota</taxon>
        <taxon>Alphaproteobacteria</taxon>
        <taxon>Sphingomonadales</taxon>
        <taxon>Sphingomonadaceae</taxon>
        <taxon>Sphingomonas</taxon>
    </lineage>
</organism>
<dbReference type="PANTHER" id="PTHR10151">
    <property type="entry name" value="ECTONUCLEOTIDE PYROPHOSPHATASE/PHOSPHODIESTERASE"/>
    <property type="match status" value="1"/>
</dbReference>
<dbReference type="GO" id="GO:0046872">
    <property type="term" value="F:metal ion binding"/>
    <property type="evidence" value="ECO:0007669"/>
    <property type="project" value="UniProtKB-KW"/>
</dbReference>
<comment type="caution">
    <text evidence="7">The sequence shown here is derived from an EMBL/GenBank/DDBJ whole genome shotgun (WGS) entry which is preliminary data.</text>
</comment>
<dbReference type="InterPro" id="IPR017850">
    <property type="entry name" value="Alkaline_phosphatase_core_sf"/>
</dbReference>
<keyword evidence="1 5" id="KW-0597">Phosphoprotein</keyword>
<evidence type="ECO:0000256" key="4">
    <source>
        <dbReference type="PIRNR" id="PIRNR031924"/>
    </source>
</evidence>
<evidence type="ECO:0000256" key="2">
    <source>
        <dbReference type="ARBA" id="ARBA00022723"/>
    </source>
</evidence>
<comment type="cofactor">
    <cofactor evidence="4">
        <name>Zn(2+)</name>
        <dbReference type="ChEBI" id="CHEBI:29105"/>
    </cofactor>
    <text evidence="4">Binds 2 Zn(2+) ions.</text>
</comment>
<name>A0A2W5C7S9_9SPHN</name>
<dbReference type="Gene3D" id="3.30.1360.150">
    <property type="match status" value="1"/>
</dbReference>
<dbReference type="AlphaFoldDB" id="A0A2W5C7S9"/>
<dbReference type="GO" id="GO:0004035">
    <property type="term" value="F:alkaline phosphatase activity"/>
    <property type="evidence" value="ECO:0007669"/>
    <property type="project" value="UniProtKB-EC"/>
</dbReference>
<dbReference type="EMBL" id="QFNN01000030">
    <property type="protein sequence ID" value="PZO90358.1"/>
    <property type="molecule type" value="Genomic_DNA"/>
</dbReference>
<gene>
    <name evidence="7" type="ORF">DI623_07110</name>
</gene>
<dbReference type="InterPro" id="IPR002591">
    <property type="entry name" value="Phosphodiest/P_Trfase"/>
</dbReference>
<feature type="active site" description="Phosphothreonine intermediate" evidence="5">
    <location>
        <position position="83"/>
    </location>
</feature>
<keyword evidence="3" id="KW-0732">Signal</keyword>
<dbReference type="Proteomes" id="UP000249066">
    <property type="component" value="Unassembled WGS sequence"/>
</dbReference>
<comment type="catalytic activity">
    <reaction evidence="4">
        <text>a phosphate monoester + H2O = an alcohol + phosphate</text>
        <dbReference type="Rhea" id="RHEA:15017"/>
        <dbReference type="ChEBI" id="CHEBI:15377"/>
        <dbReference type="ChEBI" id="CHEBI:30879"/>
        <dbReference type="ChEBI" id="CHEBI:43474"/>
        <dbReference type="ChEBI" id="CHEBI:67140"/>
        <dbReference type="EC" id="3.1.3.1"/>
    </reaction>
</comment>
<evidence type="ECO:0000313" key="8">
    <source>
        <dbReference type="Proteomes" id="UP000249066"/>
    </source>
</evidence>
<dbReference type="Gene3D" id="3.40.720.10">
    <property type="entry name" value="Alkaline Phosphatase, subunit A"/>
    <property type="match status" value="1"/>
</dbReference>
<evidence type="ECO:0000256" key="6">
    <source>
        <dbReference type="PIRSR" id="PIRSR031924-51"/>
    </source>
</evidence>
<feature type="binding site" evidence="6">
    <location>
        <position position="104"/>
    </location>
    <ligand>
        <name>substrate</name>
    </ligand>
</feature>
<proteinExistence type="predicted"/>
<sequence length="552" mass="58068">MVTALAALSSTALAQPAPPPPPAATARPAFPAKPPTLIVAISVDQFSANLFAEYRAVFDGGFRRMEQGAVFPSGYQTHAATETCPGHSTILTGSHPSRTGIIANNWVDQSARRADKMIYCAEDETLPGSDSGNYTASNVHLLVPTLGERMKAANPATRVVSVAGKDRAAIMMGGHKVDQLWYWDARAKDYIAPAGQKADPVVAQVRAAVAAAIARPRDAMPLPAPCAPKAAAVKVGDFTVGDGRFARKAGDYSAFRYSPEFDAATLTLAEALIESMKLGKGDATDIISIGLSATDYVGHAYGTEGSEMCLQLTTLDSDLGAFFDRLDATGVDYVVVLTADHGGLDLPERNREHAAPDAARAEARLLPANVGKAIGQTLGVAGPVLLGDGPFGDIYIDKAIIGDQRKRVLDAAVAAYRADPQVAAVFTAEEIAAGKPPVGHPEIWTLLDRARGSYKAGRSGDFVVMLKPFVTPIVTPRVGGTATHGSVWDYDRRFPIAFWRKGMTGFEQPAPVETVDILPTLAALIGLPVPASEIDGRCLDLDAGPGSTCPAQ</sequence>
<evidence type="ECO:0000256" key="5">
    <source>
        <dbReference type="PIRSR" id="PIRSR031924-50"/>
    </source>
</evidence>
<evidence type="ECO:0000256" key="1">
    <source>
        <dbReference type="ARBA" id="ARBA00022553"/>
    </source>
</evidence>
<dbReference type="PIRSF" id="PIRSF031924">
    <property type="entry name" value="Pi-irrepressible_AP"/>
    <property type="match status" value="1"/>
</dbReference>
<evidence type="ECO:0000256" key="3">
    <source>
        <dbReference type="ARBA" id="ARBA00022729"/>
    </source>
</evidence>
<keyword evidence="4" id="KW-0862">Zinc</keyword>
<dbReference type="EC" id="3.1.3.1" evidence="4"/>
<comment type="function">
    <text evidence="4">Alkaline phosphatase with broad substrate specificity.</text>
</comment>
<evidence type="ECO:0000313" key="7">
    <source>
        <dbReference type="EMBL" id="PZO90358.1"/>
    </source>
</evidence>
<dbReference type="PANTHER" id="PTHR10151:SF120">
    <property type="entry name" value="BIS(5'-ADENOSYL)-TRIPHOSPHATASE"/>
    <property type="match status" value="1"/>
</dbReference>
<accession>A0A2W5C7S9</accession>